<keyword evidence="2" id="KW-1185">Reference proteome</keyword>
<evidence type="ECO:0000313" key="2">
    <source>
        <dbReference type="Proteomes" id="UP001164539"/>
    </source>
</evidence>
<sequence>MTYSYWLIILSLINPLHFISIQASKEQLSFLNHNNDVQQRILHASTPLRHTENNEVTTNLRSWKGQIFSHRRHHVRNAHGILNMIGWGTLLPIGVIIARFFRKFPVEYGEWYTLHVLCQTSGYIIGTIGWAVGLWLGNSSKHYTLKTHRILGILIFTLATIQILVAFVQPKREDECRKCWEIFHQCLGYTVIALIVANIFQGIIHQSHAEKWKWIYVGILAVLGFVAATLEIFRWIFKSRIQQQMPTFHDSNIHNFT</sequence>
<reference evidence="1 2" key="1">
    <citation type="journal article" date="2023" name="Science">
        <title>Complex scaffold remodeling in plant triterpene biosynthesis.</title>
        <authorList>
            <person name="De La Pena R."/>
            <person name="Hodgson H."/>
            <person name="Liu J.C."/>
            <person name="Stephenson M.J."/>
            <person name="Martin A.C."/>
            <person name="Owen C."/>
            <person name="Harkess A."/>
            <person name="Leebens-Mack J."/>
            <person name="Jimenez L.E."/>
            <person name="Osbourn A."/>
            <person name="Sattely E.S."/>
        </authorList>
    </citation>
    <scope>NUCLEOTIDE SEQUENCE [LARGE SCALE GENOMIC DNA]</scope>
    <source>
        <strain evidence="2">cv. JPN11</strain>
        <tissue evidence="1">Leaf</tissue>
    </source>
</reference>
<proteinExistence type="predicted"/>
<protein>
    <submittedName>
        <fullName evidence="1">Cytochrome b561 and DOMON domain-containing protein</fullName>
    </submittedName>
</protein>
<dbReference type="EMBL" id="CM051406">
    <property type="protein sequence ID" value="KAJ4703960.1"/>
    <property type="molecule type" value="Genomic_DNA"/>
</dbReference>
<comment type="caution">
    <text evidence="1">The sequence shown here is derived from an EMBL/GenBank/DDBJ whole genome shotgun (WGS) entry which is preliminary data.</text>
</comment>
<name>A0ACC1WXK6_MELAZ</name>
<evidence type="ECO:0000313" key="1">
    <source>
        <dbReference type="EMBL" id="KAJ4703960.1"/>
    </source>
</evidence>
<gene>
    <name evidence="1" type="ORF">OWV82_023791</name>
</gene>
<organism evidence="1 2">
    <name type="scientific">Melia azedarach</name>
    <name type="common">Chinaberry tree</name>
    <dbReference type="NCBI Taxonomy" id="155640"/>
    <lineage>
        <taxon>Eukaryota</taxon>
        <taxon>Viridiplantae</taxon>
        <taxon>Streptophyta</taxon>
        <taxon>Embryophyta</taxon>
        <taxon>Tracheophyta</taxon>
        <taxon>Spermatophyta</taxon>
        <taxon>Magnoliopsida</taxon>
        <taxon>eudicotyledons</taxon>
        <taxon>Gunneridae</taxon>
        <taxon>Pentapetalae</taxon>
        <taxon>rosids</taxon>
        <taxon>malvids</taxon>
        <taxon>Sapindales</taxon>
        <taxon>Meliaceae</taxon>
        <taxon>Melia</taxon>
    </lineage>
</organism>
<accession>A0ACC1WXK6</accession>
<dbReference type="Proteomes" id="UP001164539">
    <property type="component" value="Chromosome 13"/>
</dbReference>